<dbReference type="SMART" id="SM00545">
    <property type="entry name" value="JmjN"/>
    <property type="match status" value="1"/>
</dbReference>
<organism evidence="11 12">
    <name type="scientific">Cucurbitaria berberidis CBS 394.84</name>
    <dbReference type="NCBI Taxonomy" id="1168544"/>
    <lineage>
        <taxon>Eukaryota</taxon>
        <taxon>Fungi</taxon>
        <taxon>Dikarya</taxon>
        <taxon>Ascomycota</taxon>
        <taxon>Pezizomycotina</taxon>
        <taxon>Dothideomycetes</taxon>
        <taxon>Pleosporomycetidae</taxon>
        <taxon>Pleosporales</taxon>
        <taxon>Pleosporineae</taxon>
        <taxon>Cucurbitariaceae</taxon>
        <taxon>Cucurbitaria</taxon>
    </lineage>
</organism>
<feature type="region of interest" description="Disordered" evidence="7">
    <location>
        <begin position="974"/>
        <end position="1051"/>
    </location>
</feature>
<evidence type="ECO:0000256" key="6">
    <source>
        <dbReference type="ARBA" id="ARBA00049349"/>
    </source>
</evidence>
<dbReference type="GO" id="GO:0051864">
    <property type="term" value="F:histone H3K36 demethylase activity"/>
    <property type="evidence" value="ECO:0007669"/>
    <property type="project" value="TreeGrafter"/>
</dbReference>
<dbReference type="GO" id="GO:0000785">
    <property type="term" value="C:chromatin"/>
    <property type="evidence" value="ECO:0007669"/>
    <property type="project" value="TreeGrafter"/>
</dbReference>
<dbReference type="SMART" id="SM00249">
    <property type="entry name" value="PHD"/>
    <property type="match status" value="1"/>
</dbReference>
<feature type="compositionally biased region" description="Basic and acidic residues" evidence="7">
    <location>
        <begin position="34"/>
        <end position="43"/>
    </location>
</feature>
<feature type="domain" description="PHD-type" evidence="10">
    <location>
        <begin position="601"/>
        <end position="724"/>
    </location>
</feature>
<dbReference type="EC" id="1.14.11.66" evidence="2"/>
<feature type="region of interest" description="Disordered" evidence="7">
    <location>
        <begin position="524"/>
        <end position="590"/>
    </location>
</feature>
<evidence type="ECO:0000259" key="8">
    <source>
        <dbReference type="PROSITE" id="PS51183"/>
    </source>
</evidence>
<feature type="compositionally biased region" description="Acidic residues" evidence="7">
    <location>
        <begin position="219"/>
        <end position="229"/>
    </location>
</feature>
<evidence type="ECO:0000256" key="5">
    <source>
        <dbReference type="ARBA" id="ARBA00022833"/>
    </source>
</evidence>
<dbReference type="EMBL" id="ML976616">
    <property type="protein sequence ID" value="KAF1844545.1"/>
    <property type="molecule type" value="Genomic_DNA"/>
</dbReference>
<feature type="region of interest" description="Disordered" evidence="7">
    <location>
        <begin position="1193"/>
        <end position="1240"/>
    </location>
</feature>
<accession>A0A9P4GFD3</accession>
<feature type="region of interest" description="Disordered" evidence="7">
    <location>
        <begin position="1070"/>
        <end position="1131"/>
    </location>
</feature>
<dbReference type="InterPro" id="IPR003347">
    <property type="entry name" value="JmjC_dom"/>
</dbReference>
<dbReference type="PANTHER" id="PTHR10694:SF7">
    <property type="entry name" value="[HISTONE H3]-TRIMETHYL-L-LYSINE(9) DEMETHYLASE"/>
    <property type="match status" value="1"/>
</dbReference>
<dbReference type="PANTHER" id="PTHR10694">
    <property type="entry name" value="LYSINE-SPECIFIC DEMETHYLASE"/>
    <property type="match status" value="1"/>
</dbReference>
<dbReference type="SMART" id="SM00558">
    <property type="entry name" value="JmjC"/>
    <property type="match status" value="1"/>
</dbReference>
<feature type="region of interest" description="Disordered" evidence="7">
    <location>
        <begin position="1"/>
        <end position="68"/>
    </location>
</feature>
<evidence type="ECO:0000313" key="11">
    <source>
        <dbReference type="EMBL" id="KAF1844545.1"/>
    </source>
</evidence>
<feature type="compositionally biased region" description="Polar residues" evidence="7">
    <location>
        <begin position="1117"/>
        <end position="1131"/>
    </location>
</feature>
<evidence type="ECO:0000256" key="3">
    <source>
        <dbReference type="ARBA" id="ARBA00022723"/>
    </source>
</evidence>
<evidence type="ECO:0000259" key="9">
    <source>
        <dbReference type="PROSITE" id="PS51184"/>
    </source>
</evidence>
<sequence>MEAPADLVPSVEAPLAQHDDATTKPALTPPTSEDNDKRDERMSSELSDLDSDDGEDIEPDHYFEGGKIPVFKPTMDQFRNFKRFVDKIDKHGMKSGIVKVIPPKEWRDSLPDLSDAIKAIKVKNPIMQEFAGQHGIYTQANIEKQRSYNLPEWRAVTDEPHHQPPAKRGERRKAAAEAPSRSRSTRAQAAPAVTDDASSATKRRPGRPARRRQVKKEPIDDDDDDDAESIDVPPTPTSPGKEEKQSSTKGLKKETHNDTTPTKARGRQPKTVDQKKSVSSRRLNNRGAVADYIDEEAFDDFDYHLPGLEEYSVERCKELEDNYWKTINYGAPMYGADMPGSLFDDRTTSWNVAKLPNLLDVLGTKVPGVNTAYLYLGMWKATFAWHLEDVDLYSINYIHFGAPKQWYSISQEDARRFEAAMKSIWPRDAKNCSQFLRHKTYLISPQRLEKDFNIKVNRLVHYEGEFVITYPYGYHSGYNIGYNCAESVNFANESWLSYGRIAKKCDCESDSVWVDVNEIERKLRGEPTPEYYEETDDDEDDEDGADHLPSPPPSVAGRSKGKAGRKPANNKRKRGKENPKDAPRPKKLKRIRIRIRIPGRGMPCVLCPNDVEYDDLLPTDNGMKAHRICADYTPETFISTKADSETVCNVANIAKDRLELKCNYCRSKRGAVFQCSQKKCTRAFHATCAVAAGVQVDLGPMPTFDEEGTEYFYDGYDFRCRFHRPKKRNNKTVDVDSLEKDRFILAYGKTLKPKDVVQFQYVGGEMYQIYGAQVVENRPGEQAVLVDVLPDGDRVEVEWKYILKLHPDESQRLKPSANAKPLPEHLKESDASLDITNRTDGVPEMGDPFHDPNSVQKWAEWNIAPEVTQKLAKVDFGKENRLWYYLGKPSTEARPQYTEDPANPKNNPKSSFLDTVKPPAPPVPTFNRTSYTASYPIKPAPIAVPPRTPMQQQIQLNRPYQYKPKEAMMTTWKSPVYNPDTRKNPNSPVAHQPNVSYDHRIPTSPYGQAPYQGYHSHRPPQPQPSQQQQQQQFQYHPYVPPQSYSTSTWKAQPAASGQGLLNGIDQYTHTSQSNKALPPYPYAQSPRQMPISPYTQGSVQGVAPAYGQPGPQGQGPSHSHASISNMLSNPTGTPKPPMYAIAPSSSVVYAAQSPTEYLAYVMNYPYLKNAYLRRAKTYVSPYSLDGGIAPEWMPKPPTPRASGPPTAIAPKPLTPDGPTPNQGYYHGPPPTGLPAPRPSAQFQSPDAFQREMARAPQSAEAPKWEQMLKQLATSTGPTAMLAVVAASPQESQPRYPPPGPRSSLAYELPKNMQAVQTQTPPLLPSREPQRPTPSPISDDGKGVVVMPTQKSVLPPLQPAPNQVHGGETWRYS</sequence>
<proteinExistence type="inferred from homology"/>
<evidence type="ECO:0000256" key="2">
    <source>
        <dbReference type="ARBA" id="ARBA00012900"/>
    </source>
</evidence>
<dbReference type="InterPro" id="IPR003349">
    <property type="entry name" value="JmjN"/>
</dbReference>
<dbReference type="FunFam" id="3.30.40.10:FF:000377">
    <property type="entry name" value="Putative jumonji family transcription factor"/>
    <property type="match status" value="1"/>
</dbReference>
<comment type="caution">
    <text evidence="11">The sequence shown here is derived from an EMBL/GenBank/DDBJ whole genome shotgun (WGS) entry which is preliminary data.</text>
</comment>
<dbReference type="RefSeq" id="XP_040787108.1">
    <property type="nucleotide sequence ID" value="XM_040931790.1"/>
</dbReference>
<dbReference type="GO" id="GO:0010468">
    <property type="term" value="P:regulation of gene expression"/>
    <property type="evidence" value="ECO:0007669"/>
    <property type="project" value="TreeGrafter"/>
</dbReference>
<dbReference type="Pfam" id="PF13832">
    <property type="entry name" value="zf-HC5HC2H_2"/>
    <property type="match status" value="1"/>
</dbReference>
<comment type="similarity">
    <text evidence="1">Belongs to the JHDM3 histone demethylase family.</text>
</comment>
<dbReference type="PROSITE" id="PS51183">
    <property type="entry name" value="JMJN"/>
    <property type="match status" value="1"/>
</dbReference>
<comment type="catalytic activity">
    <reaction evidence="6">
        <text>N(6),N(6),N(6)-trimethyl-L-lysyl(9)-[histone H3] + 2 2-oxoglutarate + 2 O2 = N(6)-methyl-L-lysyl(9)-[histone H3] + 2 formaldehyde + 2 succinate + 2 CO2</text>
        <dbReference type="Rhea" id="RHEA:60200"/>
        <dbReference type="Rhea" id="RHEA-COMP:15538"/>
        <dbReference type="Rhea" id="RHEA-COMP:15542"/>
        <dbReference type="ChEBI" id="CHEBI:15379"/>
        <dbReference type="ChEBI" id="CHEBI:16526"/>
        <dbReference type="ChEBI" id="CHEBI:16810"/>
        <dbReference type="ChEBI" id="CHEBI:16842"/>
        <dbReference type="ChEBI" id="CHEBI:30031"/>
        <dbReference type="ChEBI" id="CHEBI:61929"/>
        <dbReference type="ChEBI" id="CHEBI:61961"/>
        <dbReference type="EC" id="1.14.11.66"/>
    </reaction>
</comment>
<feature type="compositionally biased region" description="Pro residues" evidence="7">
    <location>
        <begin position="1227"/>
        <end position="1237"/>
    </location>
</feature>
<feature type="region of interest" description="Disordered" evidence="7">
    <location>
        <begin position="892"/>
        <end position="931"/>
    </location>
</feature>
<dbReference type="SUPFAM" id="SSF51197">
    <property type="entry name" value="Clavaminate synthase-like"/>
    <property type="match status" value="1"/>
</dbReference>
<feature type="region of interest" description="Disordered" evidence="7">
    <location>
        <begin position="155"/>
        <end position="282"/>
    </location>
</feature>
<feature type="compositionally biased region" description="Low complexity" evidence="7">
    <location>
        <begin position="1100"/>
        <end position="1116"/>
    </location>
</feature>
<feature type="compositionally biased region" description="Acidic residues" evidence="7">
    <location>
        <begin position="47"/>
        <end position="58"/>
    </location>
</feature>
<name>A0A9P4GFD3_9PLEO</name>
<dbReference type="PROSITE" id="PS51184">
    <property type="entry name" value="JMJC"/>
    <property type="match status" value="1"/>
</dbReference>
<dbReference type="Gene3D" id="2.60.120.650">
    <property type="entry name" value="Cupin"/>
    <property type="match status" value="2"/>
</dbReference>
<dbReference type="FunFam" id="2.60.120.650:FF:000024">
    <property type="entry name" value="Putative jumonji family transcription factor"/>
    <property type="match status" value="1"/>
</dbReference>
<evidence type="ECO:0000259" key="10">
    <source>
        <dbReference type="PROSITE" id="PS51805"/>
    </source>
</evidence>
<keyword evidence="12" id="KW-1185">Reference proteome</keyword>
<dbReference type="GO" id="GO:0005634">
    <property type="term" value="C:nucleus"/>
    <property type="evidence" value="ECO:0007669"/>
    <property type="project" value="TreeGrafter"/>
</dbReference>
<dbReference type="Proteomes" id="UP000800039">
    <property type="component" value="Unassembled WGS sequence"/>
</dbReference>
<dbReference type="InterPro" id="IPR001965">
    <property type="entry name" value="Znf_PHD"/>
</dbReference>
<dbReference type="Gene3D" id="3.30.40.10">
    <property type="entry name" value="Zinc/RING finger domain, C3HC4 (zinc finger)"/>
    <property type="match status" value="1"/>
</dbReference>
<evidence type="ECO:0000256" key="4">
    <source>
        <dbReference type="ARBA" id="ARBA00022771"/>
    </source>
</evidence>
<dbReference type="Pfam" id="PF23258">
    <property type="entry name" value="DUF7072"/>
    <property type="match status" value="1"/>
</dbReference>
<gene>
    <name evidence="11" type="ORF">K460DRAFT_354452</name>
</gene>
<evidence type="ECO:0000256" key="7">
    <source>
        <dbReference type="SAM" id="MobiDB-lite"/>
    </source>
</evidence>
<dbReference type="Pfam" id="PF02373">
    <property type="entry name" value="JmjC"/>
    <property type="match status" value="1"/>
</dbReference>
<keyword evidence="4" id="KW-0863">Zinc-finger</keyword>
<evidence type="ECO:0000313" key="12">
    <source>
        <dbReference type="Proteomes" id="UP000800039"/>
    </source>
</evidence>
<feature type="domain" description="JmjN" evidence="8">
    <location>
        <begin position="68"/>
        <end position="109"/>
    </location>
</feature>
<feature type="compositionally biased region" description="Basic residues" evidence="7">
    <location>
        <begin position="201"/>
        <end position="214"/>
    </location>
</feature>
<dbReference type="PROSITE" id="PS51805">
    <property type="entry name" value="EPHD"/>
    <property type="match status" value="1"/>
</dbReference>
<dbReference type="GO" id="GO:0008270">
    <property type="term" value="F:zinc ion binding"/>
    <property type="evidence" value="ECO:0007669"/>
    <property type="project" value="UniProtKB-KW"/>
</dbReference>
<dbReference type="GeneID" id="63849042"/>
<feature type="region of interest" description="Disordered" evidence="7">
    <location>
        <begin position="1286"/>
        <end position="1372"/>
    </location>
</feature>
<dbReference type="OrthoDB" id="9547406at2759"/>
<dbReference type="CDD" id="cd15571">
    <property type="entry name" value="ePHD"/>
    <property type="match status" value="1"/>
</dbReference>
<dbReference type="InterPro" id="IPR034732">
    <property type="entry name" value="EPHD"/>
</dbReference>
<feature type="compositionally biased region" description="Acidic residues" evidence="7">
    <location>
        <begin position="531"/>
        <end position="544"/>
    </location>
</feature>
<feature type="compositionally biased region" description="Low complexity" evidence="7">
    <location>
        <begin position="1024"/>
        <end position="1037"/>
    </location>
</feature>
<feature type="domain" description="JmjC" evidence="9">
    <location>
        <begin position="344"/>
        <end position="507"/>
    </location>
</feature>
<evidence type="ECO:0000256" key="1">
    <source>
        <dbReference type="ARBA" id="ARBA00009711"/>
    </source>
</evidence>
<feature type="compositionally biased region" description="Basic residues" evidence="7">
    <location>
        <begin position="559"/>
        <end position="575"/>
    </location>
</feature>
<reference evidence="11" key="1">
    <citation type="submission" date="2020-01" db="EMBL/GenBank/DDBJ databases">
        <authorList>
            <consortium name="DOE Joint Genome Institute"/>
            <person name="Haridas S."/>
            <person name="Albert R."/>
            <person name="Binder M."/>
            <person name="Bloem J."/>
            <person name="Labutti K."/>
            <person name="Salamov A."/>
            <person name="Andreopoulos B."/>
            <person name="Baker S.E."/>
            <person name="Barry K."/>
            <person name="Bills G."/>
            <person name="Bluhm B.H."/>
            <person name="Cannon C."/>
            <person name="Castanera R."/>
            <person name="Culley D.E."/>
            <person name="Daum C."/>
            <person name="Ezra D."/>
            <person name="Gonzalez J.B."/>
            <person name="Henrissat B."/>
            <person name="Kuo A."/>
            <person name="Liang C."/>
            <person name="Lipzen A."/>
            <person name="Lutzoni F."/>
            <person name="Magnuson J."/>
            <person name="Mondo S."/>
            <person name="Nolan M."/>
            <person name="Ohm R."/>
            <person name="Pangilinan J."/>
            <person name="Park H.-J."/>
            <person name="Ramirez L."/>
            <person name="Alfaro M."/>
            <person name="Sun H."/>
            <person name="Tritt A."/>
            <person name="Yoshinaga Y."/>
            <person name="Zwiers L.-H."/>
            <person name="Turgeon B.G."/>
            <person name="Goodwin S.B."/>
            <person name="Spatafora J.W."/>
            <person name="Crous P.W."/>
            <person name="Grigoriev I.V."/>
        </authorList>
    </citation>
    <scope>NUCLEOTIDE SEQUENCE</scope>
    <source>
        <strain evidence="11">CBS 394.84</strain>
    </source>
</reference>
<dbReference type="InterPro" id="IPR055500">
    <property type="entry name" value="DUF7072"/>
</dbReference>
<dbReference type="GO" id="GO:0140684">
    <property type="term" value="F:histone H3K9me2/H3K9me3 demethylase activity"/>
    <property type="evidence" value="ECO:0007669"/>
    <property type="project" value="UniProtKB-EC"/>
</dbReference>
<keyword evidence="5" id="KW-0862">Zinc</keyword>
<feature type="compositionally biased region" description="Polar residues" evidence="7">
    <location>
        <begin position="984"/>
        <end position="995"/>
    </location>
</feature>
<dbReference type="Pfam" id="PF02375">
    <property type="entry name" value="JmjN"/>
    <property type="match status" value="1"/>
</dbReference>
<feature type="compositionally biased region" description="Basic and acidic residues" evidence="7">
    <location>
        <begin position="240"/>
        <end position="257"/>
    </location>
</feature>
<dbReference type="InterPro" id="IPR013083">
    <property type="entry name" value="Znf_RING/FYVE/PHD"/>
</dbReference>
<feature type="compositionally biased region" description="Polar residues" evidence="7">
    <location>
        <begin position="904"/>
        <end position="913"/>
    </location>
</feature>
<protein>
    <recommendedName>
        <fullName evidence="2">[histone H3]-trimethyl-L-lysine(9) demethylase</fullName>
        <ecNumber evidence="2">1.14.11.66</ecNumber>
    </recommendedName>
</protein>
<keyword evidence="3" id="KW-0479">Metal-binding</keyword>